<name>A0A9P7ZZ12_MORAP</name>
<evidence type="ECO:0000256" key="4">
    <source>
        <dbReference type="ARBA" id="ARBA00023204"/>
    </source>
</evidence>
<feature type="compositionally biased region" description="Acidic residues" evidence="6">
    <location>
        <begin position="124"/>
        <end position="133"/>
    </location>
</feature>
<feature type="compositionally biased region" description="Polar residues" evidence="6">
    <location>
        <begin position="60"/>
        <end position="72"/>
    </location>
</feature>
<comment type="subcellular location">
    <subcellularLocation>
        <location evidence="1">Nucleus</location>
    </subcellularLocation>
</comment>
<accession>A0A9P7ZZ12</accession>
<dbReference type="Gene3D" id="3.90.260.10">
    <property type="entry name" value="Transglutaminase-like"/>
    <property type="match status" value="1"/>
</dbReference>
<dbReference type="GO" id="GO:0005737">
    <property type="term" value="C:cytoplasm"/>
    <property type="evidence" value="ECO:0007669"/>
    <property type="project" value="TreeGrafter"/>
</dbReference>
<dbReference type="PANTHER" id="PTHR12135">
    <property type="entry name" value="DNA REPAIR PROTEIN XP-C / RAD4"/>
    <property type="match status" value="1"/>
</dbReference>
<feature type="region of interest" description="Disordered" evidence="6">
    <location>
        <begin position="232"/>
        <end position="256"/>
    </location>
</feature>
<feature type="compositionally biased region" description="Basic and acidic residues" evidence="6">
    <location>
        <begin position="943"/>
        <end position="953"/>
    </location>
</feature>
<keyword evidence="3" id="KW-0227">DNA damage</keyword>
<dbReference type="AlphaFoldDB" id="A0A9P7ZZ12"/>
<dbReference type="SMART" id="SM01031">
    <property type="entry name" value="BHD_2"/>
    <property type="match status" value="1"/>
</dbReference>
<feature type="region of interest" description="Disordered" evidence="6">
    <location>
        <begin position="894"/>
        <end position="963"/>
    </location>
</feature>
<dbReference type="GO" id="GO:0000111">
    <property type="term" value="C:nucleotide-excision repair factor 2 complex"/>
    <property type="evidence" value="ECO:0007669"/>
    <property type="project" value="TreeGrafter"/>
</dbReference>
<dbReference type="PANTHER" id="PTHR12135:SF0">
    <property type="entry name" value="DNA REPAIR PROTEIN COMPLEMENTING XP-C CELLS"/>
    <property type="match status" value="1"/>
</dbReference>
<dbReference type="GO" id="GO:0003684">
    <property type="term" value="F:damaged DNA binding"/>
    <property type="evidence" value="ECO:0007669"/>
    <property type="project" value="InterPro"/>
</dbReference>
<gene>
    <name evidence="10" type="ORF">KVV02_002563</name>
</gene>
<feature type="compositionally biased region" description="Low complexity" evidence="6">
    <location>
        <begin position="88"/>
        <end position="111"/>
    </location>
</feature>
<feature type="compositionally biased region" description="Basic and acidic residues" evidence="6">
    <location>
        <begin position="910"/>
        <end position="930"/>
    </location>
</feature>
<feature type="compositionally biased region" description="Acidic residues" evidence="6">
    <location>
        <begin position="894"/>
        <end position="909"/>
    </location>
</feature>
<dbReference type="InterPro" id="IPR018328">
    <property type="entry name" value="Rad4_beta-hairpin_dom3"/>
</dbReference>
<evidence type="ECO:0000313" key="10">
    <source>
        <dbReference type="EMBL" id="KAG9320390.1"/>
    </source>
</evidence>
<dbReference type="Proteomes" id="UP000717515">
    <property type="component" value="Unassembled WGS sequence"/>
</dbReference>
<feature type="region of interest" description="Disordered" evidence="6">
    <location>
        <begin position="447"/>
        <end position="508"/>
    </location>
</feature>
<feature type="domain" description="Rad4 beta-hairpin" evidence="9">
    <location>
        <begin position="778"/>
        <end position="852"/>
    </location>
</feature>
<dbReference type="EMBL" id="JAIFTL010000295">
    <property type="protein sequence ID" value="KAG9320390.1"/>
    <property type="molecule type" value="Genomic_DNA"/>
</dbReference>
<evidence type="ECO:0000313" key="11">
    <source>
        <dbReference type="Proteomes" id="UP000717515"/>
    </source>
</evidence>
<feature type="domain" description="Rad4 beta-hairpin" evidence="7">
    <location>
        <begin position="625"/>
        <end position="676"/>
    </location>
</feature>
<feature type="domain" description="Rad4 beta-hairpin" evidence="8">
    <location>
        <begin position="678"/>
        <end position="771"/>
    </location>
</feature>
<dbReference type="GO" id="GO:0003697">
    <property type="term" value="F:single-stranded DNA binding"/>
    <property type="evidence" value="ECO:0007669"/>
    <property type="project" value="TreeGrafter"/>
</dbReference>
<keyword evidence="4" id="KW-0234">DNA repair</keyword>
<dbReference type="Pfam" id="PF03835">
    <property type="entry name" value="Rad4"/>
    <property type="match status" value="1"/>
</dbReference>
<dbReference type="InterPro" id="IPR018327">
    <property type="entry name" value="BHD_2"/>
</dbReference>
<evidence type="ECO:0000259" key="7">
    <source>
        <dbReference type="SMART" id="SM01030"/>
    </source>
</evidence>
<protein>
    <recommendedName>
        <fullName evidence="12">Rad4-domain-containing protein</fullName>
    </recommendedName>
</protein>
<reference evidence="10" key="1">
    <citation type="submission" date="2021-07" db="EMBL/GenBank/DDBJ databases">
        <title>Draft genome of Mortierella alpina, strain LL118, isolated from an aspen leaf litter sample.</title>
        <authorList>
            <person name="Yang S."/>
            <person name="Vinatzer B.A."/>
        </authorList>
    </citation>
    <scope>NUCLEOTIDE SEQUENCE</scope>
    <source>
        <strain evidence="10">LL118</strain>
    </source>
</reference>
<dbReference type="InterPro" id="IPR036985">
    <property type="entry name" value="Transglutaminase-like_sf"/>
</dbReference>
<keyword evidence="5" id="KW-0539">Nucleus</keyword>
<evidence type="ECO:0000259" key="8">
    <source>
        <dbReference type="SMART" id="SM01031"/>
    </source>
</evidence>
<dbReference type="Pfam" id="PF10403">
    <property type="entry name" value="BHD_1"/>
    <property type="match status" value="1"/>
</dbReference>
<dbReference type="GO" id="GO:0006289">
    <property type="term" value="P:nucleotide-excision repair"/>
    <property type="evidence" value="ECO:0007669"/>
    <property type="project" value="InterPro"/>
</dbReference>
<evidence type="ECO:0000256" key="3">
    <source>
        <dbReference type="ARBA" id="ARBA00022763"/>
    </source>
</evidence>
<dbReference type="SMART" id="SM01030">
    <property type="entry name" value="BHD_1"/>
    <property type="match status" value="1"/>
</dbReference>
<evidence type="ECO:0000256" key="2">
    <source>
        <dbReference type="ARBA" id="ARBA00009525"/>
    </source>
</evidence>
<dbReference type="Pfam" id="PF10405">
    <property type="entry name" value="BHD_3"/>
    <property type="match status" value="1"/>
</dbReference>
<dbReference type="InterPro" id="IPR042488">
    <property type="entry name" value="Rad4_BHD3_sf"/>
</dbReference>
<dbReference type="Gene3D" id="3.30.70.2460">
    <property type="entry name" value="Rad4, beta-hairpin domain BHD3"/>
    <property type="match status" value="1"/>
</dbReference>
<feature type="region of interest" description="Disordered" evidence="6">
    <location>
        <begin position="51"/>
        <end position="185"/>
    </location>
</feature>
<dbReference type="InterPro" id="IPR018325">
    <property type="entry name" value="Rad4/PNGase_transGLS-fold"/>
</dbReference>
<sequence>MGPHGQTCPVLNTSTKEKHYACKSHISPQSLSLVDDLNFCIHAHSTPLSRLAMAPRTKKNGSSNRDQDSGANTATPTPSSPRRKSARRAPTASLHSVASSSTSHLQQHSTADATNFPTPKVESDGDMSEDDDFQTSVDGAPSNTAVASTSRSRSRGGNTKKHSLEESSANNNNRKHIKTEQDVSASPLSVKIDTYDDMGSEVASFEYKTESEIGEDLESGDDDDIDWEEVSVPAPEREDGMDADEEPLEEDEEPSGPWQYNAVEIVFDKPLKEVKKKPGRGITKEERMIRVLVHQTHLLCLIANGRLRNTWINHPKFSSVALSLVPSHIAESIQTTHSNAIREVNALQVLALWWRDSFVVTGPGIQHREYMDIDLVGVEAAIPVSNEECLKKRKNLQRKLLNRSGSSDVCAQLFSGICRALGLKTRLIESLQACSFKCTLPKEEASAEVDTEAESSTAKPSKAKGKGKRKKEVELDDDDTTRGSRVVIPTPHRQNKRPGPLKVPASHKQADPPVFWTEVYSTLSQKWVTIDPVRGFVNSPLKMHPPNSCSSNTLAYVVAFDEDNYVTDVTRRYTSQWGGATKKLRVQPAGQGGFNWWAHTIAGLMNPLPSSEEDLEEAELLQAEVSERMPTKLADFNNHPIYALERHLKKTEVLHPRIPVLGHIRGEAIYPRSCVKHVRSKENWLKRARTVKSDEVTPVKWVKSRPATIHQMRLKQQAKLSGEGSIDKGSLNNDDSQDVEQDTQSENTSDAGDGDLIALFGEWQTEPYQPPWVVDGKVPRNLYGRQDVFTPAMVPIGGTHLKGRNIGRVARQLGVDYVEAVTGFEFQSRRSVPVVQGIIVPTECAELVMDAYHEIAHHADQEALKRKKGEVLRRWRKLIRGVMMRSRLLEEYGEDNDKDSWVPEDNESDTETHKDAGNESGREKGCDGERSANGNGRGIPPHGQDEAVEKDNEVDAGGGFMMD</sequence>
<evidence type="ECO:0000256" key="1">
    <source>
        <dbReference type="ARBA" id="ARBA00004123"/>
    </source>
</evidence>
<feature type="region of interest" description="Disordered" evidence="6">
    <location>
        <begin position="714"/>
        <end position="753"/>
    </location>
</feature>
<evidence type="ECO:0008006" key="12">
    <source>
        <dbReference type="Google" id="ProtNLM"/>
    </source>
</evidence>
<comment type="similarity">
    <text evidence="2">Belongs to the XPC family.</text>
</comment>
<dbReference type="InterPro" id="IPR018326">
    <property type="entry name" value="Rad4_beta-hairpin_dom1"/>
</dbReference>
<feature type="compositionally biased region" description="Low complexity" evidence="6">
    <location>
        <begin position="142"/>
        <end position="151"/>
    </location>
</feature>
<organism evidence="10 11">
    <name type="scientific">Mortierella alpina</name>
    <name type="common">Oleaginous fungus</name>
    <name type="synonym">Mortierella renispora</name>
    <dbReference type="NCBI Taxonomy" id="64518"/>
    <lineage>
        <taxon>Eukaryota</taxon>
        <taxon>Fungi</taxon>
        <taxon>Fungi incertae sedis</taxon>
        <taxon>Mucoromycota</taxon>
        <taxon>Mortierellomycotina</taxon>
        <taxon>Mortierellomycetes</taxon>
        <taxon>Mortierellales</taxon>
        <taxon>Mortierellaceae</taxon>
        <taxon>Mortierella</taxon>
    </lineage>
</organism>
<dbReference type="InterPro" id="IPR004583">
    <property type="entry name" value="DNA_repair_Rad4"/>
</dbReference>
<dbReference type="SUPFAM" id="SSF54001">
    <property type="entry name" value="Cysteine proteinases"/>
    <property type="match status" value="1"/>
</dbReference>
<feature type="compositionally biased region" description="Acidic residues" evidence="6">
    <location>
        <begin position="241"/>
        <end position="254"/>
    </location>
</feature>
<comment type="caution">
    <text evidence="10">The sequence shown here is derived from an EMBL/GenBank/DDBJ whole genome shotgun (WGS) entry which is preliminary data.</text>
</comment>
<proteinExistence type="inferred from homology"/>
<feature type="compositionally biased region" description="Basic residues" evidence="6">
    <location>
        <begin position="461"/>
        <end position="470"/>
    </location>
</feature>
<dbReference type="SMART" id="SM01032">
    <property type="entry name" value="BHD_3"/>
    <property type="match status" value="1"/>
</dbReference>
<dbReference type="Pfam" id="PF10404">
    <property type="entry name" value="BHD_2"/>
    <property type="match status" value="1"/>
</dbReference>
<dbReference type="GO" id="GO:0006298">
    <property type="term" value="P:mismatch repair"/>
    <property type="evidence" value="ECO:0007669"/>
    <property type="project" value="TreeGrafter"/>
</dbReference>
<dbReference type="InterPro" id="IPR038765">
    <property type="entry name" value="Papain-like_cys_pep_sf"/>
</dbReference>
<feature type="compositionally biased region" description="Basic residues" evidence="6">
    <location>
        <begin position="152"/>
        <end position="161"/>
    </location>
</feature>
<dbReference type="FunFam" id="3.30.70.2460:FF:000001">
    <property type="entry name" value="DNA repair protein Rad4 family"/>
    <property type="match status" value="1"/>
</dbReference>
<dbReference type="Gene3D" id="2.20.20.110">
    <property type="entry name" value="Rad4, beta-hairpin domain BHD1"/>
    <property type="match status" value="1"/>
</dbReference>
<evidence type="ECO:0000259" key="9">
    <source>
        <dbReference type="SMART" id="SM01032"/>
    </source>
</evidence>
<dbReference type="GO" id="GO:0071942">
    <property type="term" value="C:XPC complex"/>
    <property type="evidence" value="ECO:0007669"/>
    <property type="project" value="TreeGrafter"/>
</dbReference>
<evidence type="ECO:0000256" key="5">
    <source>
        <dbReference type="ARBA" id="ARBA00023242"/>
    </source>
</evidence>
<evidence type="ECO:0000256" key="6">
    <source>
        <dbReference type="SAM" id="MobiDB-lite"/>
    </source>
</evidence>